<dbReference type="SUPFAM" id="SSF50475">
    <property type="entry name" value="FMN-binding split barrel"/>
    <property type="match status" value="1"/>
</dbReference>
<dbReference type="Pfam" id="PF20696">
    <property type="entry name" value="UbiD_C"/>
    <property type="match status" value="1"/>
</dbReference>
<dbReference type="KEGG" id="ntp:CRH09_31975"/>
<gene>
    <name evidence="4" type="ORF">CRH09_31975</name>
</gene>
<dbReference type="PANTHER" id="PTHR30108">
    <property type="entry name" value="3-OCTAPRENYL-4-HYDROXYBENZOATE CARBOXY-LYASE-RELATED"/>
    <property type="match status" value="1"/>
</dbReference>
<feature type="domain" description="3-octaprenyl-4-hydroxybenzoate carboxy-lyase-like C-terminal" evidence="3">
    <location>
        <begin position="347"/>
        <end position="452"/>
    </location>
</feature>
<evidence type="ECO:0000313" key="4">
    <source>
        <dbReference type="EMBL" id="ATL70122.1"/>
    </source>
</evidence>
<dbReference type="Gene3D" id="3.40.1670.10">
    <property type="entry name" value="UbiD C-terminal domain-like"/>
    <property type="match status" value="1"/>
</dbReference>
<dbReference type="InterPro" id="IPR002830">
    <property type="entry name" value="UbiD"/>
</dbReference>
<feature type="region of interest" description="Disordered" evidence="1">
    <location>
        <begin position="479"/>
        <end position="500"/>
    </location>
</feature>
<dbReference type="GO" id="GO:0006744">
    <property type="term" value="P:ubiquinone biosynthetic process"/>
    <property type="evidence" value="ECO:0007669"/>
    <property type="project" value="TreeGrafter"/>
</dbReference>
<feature type="compositionally biased region" description="Basic and acidic residues" evidence="1">
    <location>
        <begin position="480"/>
        <end position="500"/>
    </location>
</feature>
<dbReference type="InterPro" id="IPR049381">
    <property type="entry name" value="UbiD-like_C"/>
</dbReference>
<dbReference type="Pfam" id="PF01977">
    <property type="entry name" value="UbiD"/>
    <property type="match status" value="1"/>
</dbReference>
<name>A0A291RSA4_9NOCA</name>
<dbReference type="GO" id="GO:0008694">
    <property type="term" value="F:4-hydroxy-3-polyprenylbenzoate decarboxylase activity"/>
    <property type="evidence" value="ECO:0007669"/>
    <property type="project" value="TreeGrafter"/>
</dbReference>
<proteinExistence type="predicted"/>
<evidence type="ECO:0000256" key="1">
    <source>
        <dbReference type="SAM" id="MobiDB-lite"/>
    </source>
</evidence>
<evidence type="ECO:0000259" key="3">
    <source>
        <dbReference type="Pfam" id="PF20696"/>
    </source>
</evidence>
<dbReference type="SUPFAM" id="SSF143968">
    <property type="entry name" value="UbiD C-terminal domain-like"/>
    <property type="match status" value="1"/>
</dbReference>
<dbReference type="Proteomes" id="UP000221961">
    <property type="component" value="Chromosome"/>
</dbReference>
<dbReference type="InterPro" id="IPR048304">
    <property type="entry name" value="UbiD_Rift_dom"/>
</dbReference>
<sequence length="500" mass="53629">MLVFRTVSADAAGRAERHPPDHRRAAAAGHLAREPAAEAAVLAAVHRRHVRCRPRVPGPLTPAVVRHELTSMLRIAVVRRGFAGHHGRNRGATGGGMVRRLPDMRSYIEELDRLGELCRVDRPLARAAIALGLPPDSHGGALVAAIAAALDRDPIPPVPVPKAPFQQNIRLGGDIDLTALPAPIARCFDGGRSPNTHGLTIVRTPDGGWTNWSIDGMLPRGRNQLVGTFGADQHLGLIHREWRELGEPMPLAIALGVEPALPLLAGGLPAPAGIDEAEIAGAYFGTGIETVACLTVDLQVPASAEIVVEGLVDPAAPLLTVTAIAHRDNAIATAAAVPPREDDHLGWGIPHAAQTLHDLTGAGFPVTGVWVPPESGAHWMAVGLDARWRCRPRWRGTPARRMCEHIGRAVFATKSGMDLPKLLVVEDDIDITDLRELVWAFATRCHPAHGNLHVGDERRAAARIVHNCLRPDSAWGSAGFDDRRPSHRVVQDHPRSADRP</sequence>
<evidence type="ECO:0000313" key="5">
    <source>
        <dbReference type="Proteomes" id="UP000221961"/>
    </source>
</evidence>
<dbReference type="PANTHER" id="PTHR30108:SF17">
    <property type="entry name" value="FERULIC ACID DECARBOXYLASE 1"/>
    <property type="match status" value="1"/>
</dbReference>
<dbReference type="AlphaFoldDB" id="A0A291RSA4"/>
<dbReference type="GO" id="GO:0005829">
    <property type="term" value="C:cytosol"/>
    <property type="evidence" value="ECO:0007669"/>
    <property type="project" value="TreeGrafter"/>
</dbReference>
<organism evidence="4 5">
    <name type="scientific">Nocardia terpenica</name>
    <dbReference type="NCBI Taxonomy" id="455432"/>
    <lineage>
        <taxon>Bacteria</taxon>
        <taxon>Bacillati</taxon>
        <taxon>Actinomycetota</taxon>
        <taxon>Actinomycetes</taxon>
        <taxon>Mycobacteriales</taxon>
        <taxon>Nocardiaceae</taxon>
        <taxon>Nocardia</taxon>
    </lineage>
</organism>
<feature type="domain" description="3-octaprenyl-4-hydroxybenzoate carboxy-lyase-like Rift-related" evidence="2">
    <location>
        <begin position="161"/>
        <end position="315"/>
    </location>
</feature>
<protein>
    <submittedName>
        <fullName evidence="4">Decarboxylase UbiD</fullName>
    </submittedName>
</protein>
<evidence type="ECO:0000259" key="2">
    <source>
        <dbReference type="Pfam" id="PF01977"/>
    </source>
</evidence>
<reference evidence="4 5" key="1">
    <citation type="submission" date="2017-10" db="EMBL/GenBank/DDBJ databases">
        <title>Comparative genomics between pathogenic Norcardia.</title>
        <authorList>
            <person name="Zeng L."/>
        </authorList>
    </citation>
    <scope>NUCLEOTIDE SEQUENCE [LARGE SCALE GENOMIC DNA]</scope>
    <source>
        <strain evidence="4 5">NC_YFY_NT001</strain>
    </source>
</reference>
<dbReference type="EMBL" id="CP023778">
    <property type="protein sequence ID" value="ATL70122.1"/>
    <property type="molecule type" value="Genomic_DNA"/>
</dbReference>
<accession>A0A291RSA4</accession>